<dbReference type="RefSeq" id="WP_190929689.1">
    <property type="nucleotide sequence ID" value="NZ_JACXJA010000026.1"/>
</dbReference>
<dbReference type="Proteomes" id="UP000639396">
    <property type="component" value="Unassembled WGS sequence"/>
</dbReference>
<evidence type="ECO:0000313" key="3">
    <source>
        <dbReference type="Proteomes" id="UP000639396"/>
    </source>
</evidence>
<comment type="caution">
    <text evidence="2">The sequence shown here is derived from an EMBL/GenBank/DDBJ whole genome shotgun (WGS) entry which is preliminary data.</text>
</comment>
<proteinExistence type="predicted"/>
<feature type="transmembrane region" description="Helical" evidence="1">
    <location>
        <begin position="99"/>
        <end position="122"/>
    </location>
</feature>
<keyword evidence="1" id="KW-1133">Transmembrane helix</keyword>
<sequence length="142" mass="15796">MTKPIVWPPGTGQALRCAAYCAAFTILAGGLCTVVIRLLPRLGGLFTDDEASLRLLESLGRAEVSPAWKVPVVFSLLLMIGLFIWRLRLHNRQAEPKRAIPFFFTLSLWAGFVPVFALTLIYTQVNTVPVKVVFSFIAMFLQ</sequence>
<keyword evidence="1" id="KW-0472">Membrane</keyword>
<name>A0A927CCH7_9BACL</name>
<feature type="transmembrane region" description="Helical" evidence="1">
    <location>
        <begin position="17"/>
        <end position="39"/>
    </location>
</feature>
<evidence type="ECO:0000313" key="2">
    <source>
        <dbReference type="EMBL" id="MBD2864067.1"/>
    </source>
</evidence>
<evidence type="ECO:0000256" key="1">
    <source>
        <dbReference type="SAM" id="Phobius"/>
    </source>
</evidence>
<protein>
    <submittedName>
        <fullName evidence="2">Uncharacterized protein</fullName>
    </submittedName>
</protein>
<dbReference type="EMBL" id="JACXJA010000026">
    <property type="protein sequence ID" value="MBD2864067.1"/>
    <property type="molecule type" value="Genomic_DNA"/>
</dbReference>
<accession>A0A927CCH7</accession>
<dbReference type="AlphaFoldDB" id="A0A927CCH7"/>
<gene>
    <name evidence="2" type="ORF">IDH45_18945</name>
</gene>
<feature type="transmembrane region" description="Helical" evidence="1">
    <location>
        <begin position="68"/>
        <end position="87"/>
    </location>
</feature>
<organism evidence="2 3">
    <name type="scientific">Paenibacillus oceani</name>
    <dbReference type="NCBI Taxonomy" id="2772510"/>
    <lineage>
        <taxon>Bacteria</taxon>
        <taxon>Bacillati</taxon>
        <taxon>Bacillota</taxon>
        <taxon>Bacilli</taxon>
        <taxon>Bacillales</taxon>
        <taxon>Paenibacillaceae</taxon>
        <taxon>Paenibacillus</taxon>
    </lineage>
</organism>
<keyword evidence="3" id="KW-1185">Reference proteome</keyword>
<keyword evidence="1" id="KW-0812">Transmembrane</keyword>
<reference evidence="2" key="1">
    <citation type="submission" date="2020-09" db="EMBL/GenBank/DDBJ databases">
        <title>A novel bacterium of genus Paenibacillus, isolated from South China Sea.</title>
        <authorList>
            <person name="Huang H."/>
            <person name="Mo K."/>
            <person name="Hu Y."/>
        </authorList>
    </citation>
    <scope>NUCLEOTIDE SEQUENCE</scope>
    <source>
        <strain evidence="2">IB182363</strain>
    </source>
</reference>